<keyword evidence="3" id="KW-1185">Reference proteome</keyword>
<dbReference type="STRING" id="429727.VE26_16860"/>
<proteinExistence type="predicted"/>
<dbReference type="Proteomes" id="UP000033649">
    <property type="component" value="Unassembled WGS sequence"/>
</dbReference>
<protein>
    <recommendedName>
        <fullName evidence="1">Beta-xylosidase C-terminal Concanavalin A-like domain-containing protein</fullName>
    </recommendedName>
</protein>
<dbReference type="SUPFAM" id="SSF49899">
    <property type="entry name" value="Concanavalin A-like lectins/glucanases"/>
    <property type="match status" value="1"/>
</dbReference>
<dbReference type="InterPro" id="IPR013320">
    <property type="entry name" value="ConA-like_dom_sf"/>
</dbReference>
<evidence type="ECO:0000313" key="3">
    <source>
        <dbReference type="Proteomes" id="UP000033649"/>
    </source>
</evidence>
<gene>
    <name evidence="2" type="ORF">VE26_16860</name>
</gene>
<dbReference type="Pfam" id="PF17851">
    <property type="entry name" value="GH43_C2"/>
    <property type="match status" value="1"/>
</dbReference>
<accession>A0A0F5FCW9</accession>
<name>A0A0F5FCW9_9HYPH</name>
<organism evidence="2 3">
    <name type="scientific">Devosia chinhatensis</name>
    <dbReference type="NCBI Taxonomy" id="429727"/>
    <lineage>
        <taxon>Bacteria</taxon>
        <taxon>Pseudomonadati</taxon>
        <taxon>Pseudomonadota</taxon>
        <taxon>Alphaproteobacteria</taxon>
        <taxon>Hyphomicrobiales</taxon>
        <taxon>Devosiaceae</taxon>
        <taxon>Devosia</taxon>
    </lineage>
</organism>
<dbReference type="Gene3D" id="2.60.120.200">
    <property type="match status" value="1"/>
</dbReference>
<feature type="non-terminal residue" evidence="2">
    <location>
        <position position="146"/>
    </location>
</feature>
<evidence type="ECO:0000259" key="1">
    <source>
        <dbReference type="Pfam" id="PF17851"/>
    </source>
</evidence>
<comment type="caution">
    <text evidence="2">The sequence shown here is derived from an EMBL/GenBank/DDBJ whole genome shotgun (WGS) entry which is preliminary data.</text>
</comment>
<dbReference type="EMBL" id="JZEY01000093">
    <property type="protein sequence ID" value="KKB06764.1"/>
    <property type="molecule type" value="Genomic_DNA"/>
</dbReference>
<dbReference type="AlphaFoldDB" id="A0A0F5FCW9"/>
<evidence type="ECO:0000313" key="2">
    <source>
        <dbReference type="EMBL" id="KKB06764.1"/>
    </source>
</evidence>
<feature type="non-terminal residue" evidence="2">
    <location>
        <position position="1"/>
    </location>
</feature>
<sequence length="146" mass="16435">PDNGKLTLIRREAPGSWLEQALVARRQTHFSYDAETVIDVAPTDERTFAGLTAYYSRYNFVYLTVGAHSDGQRELLIMAAEMSWPAGKLRFPAEPVRIPHADTINLKLTIRGHTLPFFYALTAARRKPIVPVLRATLLSDDCGRHL</sequence>
<feature type="domain" description="Beta-xylosidase C-terminal Concanavalin A-like" evidence="1">
    <location>
        <begin position="3"/>
        <end position="142"/>
    </location>
</feature>
<dbReference type="InterPro" id="IPR041542">
    <property type="entry name" value="GH43_C2"/>
</dbReference>
<reference evidence="2 3" key="1">
    <citation type="submission" date="2015-03" db="EMBL/GenBank/DDBJ databases">
        <authorList>
            <person name="Hassan Y."/>
            <person name="Lepp D."/>
            <person name="Li X.-Z."/>
            <person name="Zhou T."/>
        </authorList>
    </citation>
    <scope>NUCLEOTIDE SEQUENCE [LARGE SCALE GENOMIC DNA]</scope>
    <source>
        <strain evidence="2 3">IPL18</strain>
    </source>
</reference>